<evidence type="ECO:0000256" key="1">
    <source>
        <dbReference type="SAM" id="MobiDB-lite"/>
    </source>
</evidence>
<keyword evidence="2" id="KW-0812">Transmembrane</keyword>
<evidence type="ECO:0000313" key="4">
    <source>
        <dbReference type="Proteomes" id="UP000559256"/>
    </source>
</evidence>
<keyword evidence="4" id="KW-1185">Reference proteome</keyword>
<sequence length="333" mass="36255">MSDHPEQFVMTSAAMLTSSWFNIFLYATEVDLSIYYLVKKRPRRAYKWSLISALVFDGLCSAITCSNVFQSVVELNGASPKPWSLAPMIIATFATSTIVQIFLTHRYYQTVFGVIAAIWPGVKAEQFNFAKAAIIIALTFSAATDVFIAIVTLVKLRTMPTAFTSTRNLIQRVSIHAIACGMVNASASLLDLILMFNSSTGFIVIFSILGRIYTLTLLVNFILLRNGTNDQSAEIITTSSGLVGPGMLGTQTTTVQRTTGQTIVWVTESVVCDRQDSNSSSTSEEAPTEDTESFTIPLSRCSTFELAPSEAESPCTLVGSLDQTKSVIVEVPV</sequence>
<feature type="transmembrane region" description="Helical" evidence="2">
    <location>
        <begin position="202"/>
        <end position="224"/>
    </location>
</feature>
<name>A0A8H5CSN3_9AGAR</name>
<evidence type="ECO:0008006" key="5">
    <source>
        <dbReference type="Google" id="ProtNLM"/>
    </source>
</evidence>
<protein>
    <recommendedName>
        <fullName evidence="5">Transmembrane protein</fullName>
    </recommendedName>
</protein>
<proteinExistence type="predicted"/>
<dbReference type="AlphaFoldDB" id="A0A8H5CSN3"/>
<dbReference type="EMBL" id="JAACJM010000107">
    <property type="protein sequence ID" value="KAF5345922.1"/>
    <property type="molecule type" value="Genomic_DNA"/>
</dbReference>
<evidence type="ECO:0000313" key="3">
    <source>
        <dbReference type="EMBL" id="KAF5345922.1"/>
    </source>
</evidence>
<feature type="region of interest" description="Disordered" evidence="1">
    <location>
        <begin position="275"/>
        <end position="294"/>
    </location>
</feature>
<organism evidence="3 4">
    <name type="scientific">Tetrapyrgos nigripes</name>
    <dbReference type="NCBI Taxonomy" id="182062"/>
    <lineage>
        <taxon>Eukaryota</taxon>
        <taxon>Fungi</taxon>
        <taxon>Dikarya</taxon>
        <taxon>Basidiomycota</taxon>
        <taxon>Agaricomycotina</taxon>
        <taxon>Agaricomycetes</taxon>
        <taxon>Agaricomycetidae</taxon>
        <taxon>Agaricales</taxon>
        <taxon>Marasmiineae</taxon>
        <taxon>Marasmiaceae</taxon>
        <taxon>Tetrapyrgos</taxon>
    </lineage>
</organism>
<feature type="transmembrane region" description="Helical" evidence="2">
    <location>
        <begin position="133"/>
        <end position="154"/>
    </location>
</feature>
<dbReference type="OrthoDB" id="2989042at2759"/>
<evidence type="ECO:0000256" key="2">
    <source>
        <dbReference type="SAM" id="Phobius"/>
    </source>
</evidence>
<feature type="transmembrane region" description="Helical" evidence="2">
    <location>
        <begin position="85"/>
        <end position="103"/>
    </location>
</feature>
<reference evidence="3 4" key="1">
    <citation type="journal article" date="2020" name="ISME J.">
        <title>Uncovering the hidden diversity of litter-decomposition mechanisms in mushroom-forming fungi.</title>
        <authorList>
            <person name="Floudas D."/>
            <person name="Bentzer J."/>
            <person name="Ahren D."/>
            <person name="Johansson T."/>
            <person name="Persson P."/>
            <person name="Tunlid A."/>
        </authorList>
    </citation>
    <scope>NUCLEOTIDE SEQUENCE [LARGE SCALE GENOMIC DNA]</scope>
    <source>
        <strain evidence="3 4">CBS 291.85</strain>
    </source>
</reference>
<dbReference type="Proteomes" id="UP000559256">
    <property type="component" value="Unassembled WGS sequence"/>
</dbReference>
<comment type="caution">
    <text evidence="3">The sequence shown here is derived from an EMBL/GenBank/DDBJ whole genome shotgun (WGS) entry which is preliminary data.</text>
</comment>
<feature type="transmembrane region" description="Helical" evidence="2">
    <location>
        <begin position="175"/>
        <end position="196"/>
    </location>
</feature>
<feature type="transmembrane region" description="Helical" evidence="2">
    <location>
        <begin position="20"/>
        <end position="38"/>
    </location>
</feature>
<keyword evidence="2" id="KW-1133">Transmembrane helix</keyword>
<accession>A0A8H5CSN3</accession>
<gene>
    <name evidence="3" type="ORF">D9758_011416</name>
</gene>
<keyword evidence="2" id="KW-0472">Membrane</keyword>